<dbReference type="EMBL" id="JBHUNP010000001">
    <property type="protein sequence ID" value="MFD2648924.1"/>
    <property type="molecule type" value="Genomic_DNA"/>
</dbReference>
<organism evidence="1 2">
    <name type="scientific">Devosia albogilva</name>
    <dbReference type="NCBI Taxonomy" id="429726"/>
    <lineage>
        <taxon>Bacteria</taxon>
        <taxon>Pseudomonadati</taxon>
        <taxon>Pseudomonadota</taxon>
        <taxon>Alphaproteobacteria</taxon>
        <taxon>Hyphomicrobiales</taxon>
        <taxon>Devosiaceae</taxon>
        <taxon>Devosia</taxon>
    </lineage>
</organism>
<reference evidence="2" key="1">
    <citation type="journal article" date="2019" name="Int. J. Syst. Evol. Microbiol.">
        <title>The Global Catalogue of Microorganisms (GCM) 10K type strain sequencing project: providing services to taxonomists for standard genome sequencing and annotation.</title>
        <authorList>
            <consortium name="The Broad Institute Genomics Platform"/>
            <consortium name="The Broad Institute Genome Sequencing Center for Infectious Disease"/>
            <person name="Wu L."/>
            <person name="Ma J."/>
        </authorList>
    </citation>
    <scope>NUCLEOTIDE SEQUENCE [LARGE SCALE GENOMIC DNA]</scope>
    <source>
        <strain evidence="2">CCM 7427</strain>
    </source>
</reference>
<sequence length="46" mass="4787">MRTIIIAVIIIVVIGAIAAGVSFMQGSGVQRDMAPEDLNESQQVGS</sequence>
<name>A0ABW5QNP8_9HYPH</name>
<dbReference type="RefSeq" id="WP_386834288.1">
    <property type="nucleotide sequence ID" value="NZ_JBHUNP010000001.1"/>
</dbReference>
<proteinExistence type="predicted"/>
<accession>A0ABW5QNP8</accession>
<evidence type="ECO:0000313" key="1">
    <source>
        <dbReference type="EMBL" id="MFD2648924.1"/>
    </source>
</evidence>
<evidence type="ECO:0000313" key="2">
    <source>
        <dbReference type="Proteomes" id="UP001597521"/>
    </source>
</evidence>
<comment type="caution">
    <text evidence="1">The sequence shown here is derived from an EMBL/GenBank/DDBJ whole genome shotgun (WGS) entry which is preliminary data.</text>
</comment>
<keyword evidence="2" id="KW-1185">Reference proteome</keyword>
<dbReference type="Proteomes" id="UP001597521">
    <property type="component" value="Unassembled WGS sequence"/>
</dbReference>
<gene>
    <name evidence="1" type="ORF">ACFSX5_14135</name>
</gene>
<protein>
    <submittedName>
        <fullName evidence="1">Uncharacterized protein</fullName>
    </submittedName>
</protein>